<evidence type="ECO:0000259" key="1">
    <source>
        <dbReference type="PROSITE" id="PS50844"/>
    </source>
</evidence>
<dbReference type="Proteomes" id="UP000315377">
    <property type="component" value="Chromosome"/>
</dbReference>
<dbReference type="NCBIfam" id="TIGR03569">
    <property type="entry name" value="NeuB_NnaB"/>
    <property type="match status" value="1"/>
</dbReference>
<dbReference type="InterPro" id="IPR051690">
    <property type="entry name" value="PseI-like"/>
</dbReference>
<dbReference type="Proteomes" id="UP001209276">
    <property type="component" value="Unassembled WGS sequence"/>
</dbReference>
<dbReference type="PANTHER" id="PTHR42966">
    <property type="entry name" value="N-ACETYLNEURAMINATE SYNTHASE"/>
    <property type="match status" value="1"/>
</dbReference>
<reference evidence="2 5" key="2">
    <citation type="submission" date="2022-05" db="EMBL/GenBank/DDBJ databases">
        <title>Genome Sequencing of Bee-Associated Microbes.</title>
        <authorList>
            <person name="Dunlap C."/>
        </authorList>
    </citation>
    <scope>NUCLEOTIDE SEQUENCE [LARGE SCALE GENOMIC DNA]</scope>
    <source>
        <strain evidence="2 5">NRRL B-14613</strain>
    </source>
</reference>
<dbReference type="Pfam" id="PF08666">
    <property type="entry name" value="SAF"/>
    <property type="match status" value="1"/>
</dbReference>
<dbReference type="RefSeq" id="WP_087440222.1">
    <property type="nucleotide sequence ID" value="NZ_CABMNB010000003.1"/>
</dbReference>
<dbReference type="EMBL" id="CP041405">
    <property type="protein sequence ID" value="QDM44550.1"/>
    <property type="molecule type" value="Genomic_DNA"/>
</dbReference>
<evidence type="ECO:0000313" key="2">
    <source>
        <dbReference type="EMBL" id="MCY9609160.1"/>
    </source>
</evidence>
<dbReference type="AlphaFoldDB" id="A0AAP9DV61"/>
<keyword evidence="5" id="KW-1185">Reference proteome</keyword>
<dbReference type="InterPro" id="IPR057736">
    <property type="entry name" value="SAF_PseI/NeuA/NeuB"/>
</dbReference>
<dbReference type="PROSITE" id="PS50844">
    <property type="entry name" value="AFP_LIKE"/>
    <property type="match status" value="1"/>
</dbReference>
<sequence length="356" mass="39214">MNKRTMIIAEAGVNHNGSLELAKELVRVAAQSGADAIKFQTFKAQNLVTTSAEIADYQKKHSQAASQYELLQNLELSQNDHMTLIDLCREEGIEFISTPFDSESLTFLVERCGVSRIKLSSGDLTNGPLLMNVARSGLPVILSTGMGTLGEIEDALSVLAYGYLHQQEPVSFQDIKECYRTDNGHSILKEMVTLLHCTTEYPTPFDEVNLQVINTLSQAFDLSTGFSDHTNGIAAATASVALGVSVIEKHFTLDKNLPGPDHQASLEPQELYQLVQSVRQVEAAMGLKRKFPTRSESKNIPVARKSLVAAKPVRNGEVWTKDNLTTKRPGNGISPMKYWEIIGSQAEKDYQTDEIL</sequence>
<reference evidence="3 4" key="1">
    <citation type="submission" date="2019-07" db="EMBL/GenBank/DDBJ databases">
        <title>Paenibacillus thiaminolyticus NRRL B-4156.</title>
        <authorList>
            <person name="Hehnly C."/>
            <person name="Zhang L."/>
        </authorList>
    </citation>
    <scope>NUCLEOTIDE SEQUENCE [LARGE SCALE GENOMIC DNA]</scope>
    <source>
        <strain evidence="3 4">NRRL B-4156</strain>
    </source>
</reference>
<proteinExistence type="predicted"/>
<protein>
    <submittedName>
        <fullName evidence="3">N-acetylneuraminate synthase</fullName>
        <ecNumber evidence="3">2.5.1.56</ecNumber>
    </submittedName>
</protein>
<dbReference type="InterPro" id="IPR013785">
    <property type="entry name" value="Aldolase_TIM"/>
</dbReference>
<dbReference type="SUPFAM" id="SSF51569">
    <property type="entry name" value="Aldolase"/>
    <property type="match status" value="1"/>
</dbReference>
<dbReference type="EC" id="2.5.1.56" evidence="3"/>
<dbReference type="EMBL" id="JAMDMM010000036">
    <property type="protein sequence ID" value="MCY9609160.1"/>
    <property type="molecule type" value="Genomic_DNA"/>
</dbReference>
<dbReference type="Pfam" id="PF03102">
    <property type="entry name" value="NeuB"/>
    <property type="match status" value="1"/>
</dbReference>
<dbReference type="SUPFAM" id="SSF51269">
    <property type="entry name" value="AFP III-like domain"/>
    <property type="match status" value="1"/>
</dbReference>
<dbReference type="PANTHER" id="PTHR42966:SF1">
    <property type="entry name" value="SIALIC ACID SYNTHASE"/>
    <property type="match status" value="1"/>
</dbReference>
<evidence type="ECO:0000313" key="5">
    <source>
        <dbReference type="Proteomes" id="UP001209276"/>
    </source>
</evidence>
<dbReference type="Gene3D" id="3.20.20.70">
    <property type="entry name" value="Aldolase class I"/>
    <property type="match status" value="1"/>
</dbReference>
<feature type="domain" description="AFP-like" evidence="1">
    <location>
        <begin position="306"/>
        <end position="356"/>
    </location>
</feature>
<accession>A0AAP9DV61</accession>
<name>A0AAP9DV61_PANTH</name>
<organism evidence="3 4">
    <name type="scientific">Paenibacillus thiaminolyticus</name>
    <name type="common">Bacillus thiaminolyticus</name>
    <dbReference type="NCBI Taxonomy" id="49283"/>
    <lineage>
        <taxon>Bacteria</taxon>
        <taxon>Bacillati</taxon>
        <taxon>Bacillota</taxon>
        <taxon>Bacilli</taxon>
        <taxon>Bacillales</taxon>
        <taxon>Paenibacillaceae</taxon>
        <taxon>Paenibacillus</taxon>
    </lineage>
</organism>
<dbReference type="GO" id="GO:0050462">
    <property type="term" value="F:N-acetylneuraminate synthase activity"/>
    <property type="evidence" value="ECO:0007669"/>
    <property type="project" value="UniProtKB-EC"/>
</dbReference>
<dbReference type="CDD" id="cd11615">
    <property type="entry name" value="SAF_NeuB_like"/>
    <property type="match status" value="1"/>
</dbReference>
<dbReference type="InterPro" id="IPR006190">
    <property type="entry name" value="SAF_AFP_Neu5Ac"/>
</dbReference>
<dbReference type="GO" id="GO:0047444">
    <property type="term" value="F:N-acylneuraminate-9-phosphate synthase activity"/>
    <property type="evidence" value="ECO:0007669"/>
    <property type="project" value="TreeGrafter"/>
</dbReference>
<evidence type="ECO:0000313" key="3">
    <source>
        <dbReference type="EMBL" id="QDM44550.1"/>
    </source>
</evidence>
<dbReference type="InterPro" id="IPR020007">
    <property type="entry name" value="NeuB/NeuA"/>
</dbReference>
<gene>
    <name evidence="3" type="primary">neuB</name>
    <name evidence="3" type="ORF">FLT43_14590</name>
    <name evidence="2" type="ORF">M5W83_18610</name>
</gene>
<keyword evidence="3" id="KW-0808">Transferase</keyword>
<dbReference type="InterPro" id="IPR013132">
    <property type="entry name" value="PseI/NeuA/B-like_N"/>
</dbReference>
<dbReference type="InterPro" id="IPR013974">
    <property type="entry name" value="SAF"/>
</dbReference>
<dbReference type="GO" id="GO:0016051">
    <property type="term" value="P:carbohydrate biosynthetic process"/>
    <property type="evidence" value="ECO:0007669"/>
    <property type="project" value="InterPro"/>
</dbReference>
<dbReference type="GeneID" id="76997189"/>
<dbReference type="Gene3D" id="3.90.1210.10">
    <property type="entry name" value="Antifreeze-like/N-acetylneuraminic acid synthase C-terminal domain"/>
    <property type="match status" value="1"/>
</dbReference>
<dbReference type="InterPro" id="IPR036732">
    <property type="entry name" value="AFP_Neu5c_C_sf"/>
</dbReference>
<evidence type="ECO:0000313" key="4">
    <source>
        <dbReference type="Proteomes" id="UP000315377"/>
    </source>
</evidence>